<gene>
    <name evidence="2" type="ORF">MGAL_10B083383</name>
</gene>
<evidence type="ECO:0000313" key="2">
    <source>
        <dbReference type="EMBL" id="VDI10702.1"/>
    </source>
</evidence>
<dbReference type="AlphaFoldDB" id="A0A8B6CY46"/>
<sequence length="133" mass="15322">MSLFEMKLLRSIILLITFIAVIDKTKGACCGKPFKYYCGDCTVSLFCCGHNQCNIFCYGCTCRGSPEGKFCRERGPLGKGCYCEKVKRKRHVQYVSTDMSAHMKFMNLDINKNEMMEQFEFSKALEQMKKRTT</sequence>
<proteinExistence type="predicted"/>
<dbReference type="Proteomes" id="UP000596742">
    <property type="component" value="Unassembled WGS sequence"/>
</dbReference>
<protein>
    <submittedName>
        <fullName evidence="2">Uncharacterized protein</fullName>
    </submittedName>
</protein>
<name>A0A8B6CY46_MYTGA</name>
<accession>A0A8B6CY46</accession>
<feature type="signal peptide" evidence="1">
    <location>
        <begin position="1"/>
        <end position="27"/>
    </location>
</feature>
<evidence type="ECO:0000256" key="1">
    <source>
        <dbReference type="SAM" id="SignalP"/>
    </source>
</evidence>
<keyword evidence="1" id="KW-0732">Signal</keyword>
<reference evidence="2" key="1">
    <citation type="submission" date="2018-11" db="EMBL/GenBank/DDBJ databases">
        <authorList>
            <person name="Alioto T."/>
            <person name="Alioto T."/>
        </authorList>
    </citation>
    <scope>NUCLEOTIDE SEQUENCE</scope>
</reference>
<evidence type="ECO:0000313" key="3">
    <source>
        <dbReference type="Proteomes" id="UP000596742"/>
    </source>
</evidence>
<feature type="chain" id="PRO_5032906017" evidence="1">
    <location>
        <begin position="28"/>
        <end position="133"/>
    </location>
</feature>
<organism evidence="2 3">
    <name type="scientific">Mytilus galloprovincialis</name>
    <name type="common">Mediterranean mussel</name>
    <dbReference type="NCBI Taxonomy" id="29158"/>
    <lineage>
        <taxon>Eukaryota</taxon>
        <taxon>Metazoa</taxon>
        <taxon>Spiralia</taxon>
        <taxon>Lophotrochozoa</taxon>
        <taxon>Mollusca</taxon>
        <taxon>Bivalvia</taxon>
        <taxon>Autobranchia</taxon>
        <taxon>Pteriomorphia</taxon>
        <taxon>Mytilida</taxon>
        <taxon>Mytiloidea</taxon>
        <taxon>Mytilidae</taxon>
        <taxon>Mytilinae</taxon>
        <taxon>Mytilus</taxon>
    </lineage>
</organism>
<dbReference type="EMBL" id="UYJE01002431">
    <property type="protein sequence ID" value="VDI10702.1"/>
    <property type="molecule type" value="Genomic_DNA"/>
</dbReference>
<keyword evidence="3" id="KW-1185">Reference proteome</keyword>
<comment type="caution">
    <text evidence="2">The sequence shown here is derived from an EMBL/GenBank/DDBJ whole genome shotgun (WGS) entry which is preliminary data.</text>
</comment>